<feature type="compositionally biased region" description="Basic and acidic residues" evidence="2">
    <location>
        <begin position="97"/>
        <end position="114"/>
    </location>
</feature>
<organism evidence="4 5">
    <name type="scientific">Rubus argutus</name>
    <name type="common">Southern blackberry</name>
    <dbReference type="NCBI Taxonomy" id="59490"/>
    <lineage>
        <taxon>Eukaryota</taxon>
        <taxon>Viridiplantae</taxon>
        <taxon>Streptophyta</taxon>
        <taxon>Embryophyta</taxon>
        <taxon>Tracheophyta</taxon>
        <taxon>Spermatophyta</taxon>
        <taxon>Magnoliopsida</taxon>
        <taxon>eudicotyledons</taxon>
        <taxon>Gunneridae</taxon>
        <taxon>Pentapetalae</taxon>
        <taxon>rosids</taxon>
        <taxon>fabids</taxon>
        <taxon>Rosales</taxon>
        <taxon>Rosaceae</taxon>
        <taxon>Rosoideae</taxon>
        <taxon>Rosoideae incertae sedis</taxon>
        <taxon>Rubus</taxon>
    </lineage>
</organism>
<dbReference type="AlphaFoldDB" id="A0AAW1YNC1"/>
<feature type="compositionally biased region" description="Polar residues" evidence="2">
    <location>
        <begin position="56"/>
        <end position="71"/>
    </location>
</feature>
<dbReference type="PANTHER" id="PTHR47210:SF1">
    <property type="entry name" value="MEDIATOR OF RNA POLYMERASE II TRANSCRIPTION SUBUNIT 26C-RELATED"/>
    <property type="match status" value="1"/>
</dbReference>
<dbReference type="PANTHER" id="PTHR47210">
    <property type="entry name" value="MEDIATOR OF RNA POLYMERASE II TRANSCRIPTION SUBUNIT 26C-RELATED"/>
    <property type="match status" value="1"/>
</dbReference>
<dbReference type="InterPro" id="IPR035441">
    <property type="entry name" value="TFIIS/LEDGF_dom_sf"/>
</dbReference>
<dbReference type="Pfam" id="PF08711">
    <property type="entry name" value="Med26"/>
    <property type="match status" value="1"/>
</dbReference>
<evidence type="ECO:0000259" key="3">
    <source>
        <dbReference type="PROSITE" id="PS51319"/>
    </source>
</evidence>
<feature type="domain" description="TFIIS N-terminal" evidence="3">
    <location>
        <begin position="1"/>
        <end position="47"/>
    </location>
</feature>
<dbReference type="SUPFAM" id="SSF47676">
    <property type="entry name" value="Conserved domain common to transcription factors TFIIS, elongin A, CRSP70"/>
    <property type="match status" value="1"/>
</dbReference>
<evidence type="ECO:0000256" key="1">
    <source>
        <dbReference type="PROSITE-ProRule" id="PRU00649"/>
    </source>
</evidence>
<reference evidence="4 5" key="1">
    <citation type="journal article" date="2023" name="G3 (Bethesda)">
        <title>A chromosome-length genome assembly and annotation of blackberry (Rubus argutus, cv. 'Hillquist').</title>
        <authorList>
            <person name="Bruna T."/>
            <person name="Aryal R."/>
            <person name="Dudchenko O."/>
            <person name="Sargent D.J."/>
            <person name="Mead D."/>
            <person name="Buti M."/>
            <person name="Cavallini A."/>
            <person name="Hytonen T."/>
            <person name="Andres J."/>
            <person name="Pham M."/>
            <person name="Weisz D."/>
            <person name="Mascagni F."/>
            <person name="Usai G."/>
            <person name="Natali L."/>
            <person name="Bassil N."/>
            <person name="Fernandez G.E."/>
            <person name="Lomsadze A."/>
            <person name="Armour M."/>
            <person name="Olukolu B."/>
            <person name="Poorten T."/>
            <person name="Britton C."/>
            <person name="Davik J."/>
            <person name="Ashrafi H."/>
            <person name="Aiden E.L."/>
            <person name="Borodovsky M."/>
            <person name="Worthington M."/>
        </authorList>
    </citation>
    <scope>NUCLEOTIDE SEQUENCE [LARGE SCALE GENOMIC DNA]</scope>
    <source>
        <strain evidence="4">PI 553951</strain>
    </source>
</reference>
<evidence type="ECO:0000256" key="2">
    <source>
        <dbReference type="SAM" id="MobiDB-lite"/>
    </source>
</evidence>
<feature type="region of interest" description="Disordered" evidence="2">
    <location>
        <begin position="56"/>
        <end position="180"/>
    </location>
</feature>
<dbReference type="InterPro" id="IPR044790">
    <property type="entry name" value="MD26C-like"/>
</dbReference>
<dbReference type="PROSITE" id="PS51319">
    <property type="entry name" value="TFIIS_N"/>
    <property type="match status" value="1"/>
</dbReference>
<protein>
    <recommendedName>
        <fullName evidence="3">TFIIS N-terminal domain-containing protein</fullName>
    </recommendedName>
</protein>
<proteinExistence type="predicted"/>
<name>A0AAW1YNC1_RUBAR</name>
<dbReference type="EMBL" id="JBEDUW010000001">
    <property type="protein sequence ID" value="KAK9949975.1"/>
    <property type="molecule type" value="Genomic_DNA"/>
</dbReference>
<keyword evidence="5" id="KW-1185">Reference proteome</keyword>
<feature type="compositionally biased region" description="Polar residues" evidence="2">
    <location>
        <begin position="86"/>
        <end position="96"/>
    </location>
</feature>
<comment type="caution">
    <text evidence="4">The sequence shown here is derived from an EMBL/GenBank/DDBJ whole genome shotgun (WGS) entry which is preliminary data.</text>
</comment>
<dbReference type="InterPro" id="IPR017923">
    <property type="entry name" value="TFIIS_N"/>
</dbReference>
<gene>
    <name evidence="4" type="ORF">M0R45_005482</name>
</gene>
<comment type="subcellular location">
    <subcellularLocation>
        <location evidence="1">Nucleus</location>
    </subcellularLocation>
</comment>
<dbReference type="GO" id="GO:0005634">
    <property type="term" value="C:nucleus"/>
    <property type="evidence" value="ECO:0007669"/>
    <property type="project" value="UniProtKB-SubCell"/>
</dbReference>
<feature type="compositionally biased region" description="Polar residues" evidence="2">
    <location>
        <begin position="118"/>
        <end position="128"/>
    </location>
</feature>
<evidence type="ECO:0000313" key="5">
    <source>
        <dbReference type="Proteomes" id="UP001457282"/>
    </source>
</evidence>
<keyword evidence="1" id="KW-0539">Nucleus</keyword>
<accession>A0AAW1YNC1</accession>
<sequence length="180" mass="20357">MEISFQELKDADIGRHVSQLRKQHQSEVVRRLAKQLVRKWKGIVDEWVKLHGEEPTNSVMVDGDSPQQKIHQNGHHQVPDFGYSPNPHNGSSGSDKNNSEPERKPKVIPRREAPPKPTQSAPVSAAQNRQREQRDSKAENAKRQRTIQVMDIHEIPKPKNSFIAKNKGGGGSGSHQGRHW</sequence>
<dbReference type="Gene3D" id="1.20.930.10">
    <property type="entry name" value="Conserved domain common to transcription factors TFIIS, elongin A, CRSP70"/>
    <property type="match status" value="1"/>
</dbReference>
<dbReference type="Proteomes" id="UP001457282">
    <property type="component" value="Unassembled WGS sequence"/>
</dbReference>
<feature type="compositionally biased region" description="Basic and acidic residues" evidence="2">
    <location>
        <begin position="129"/>
        <end position="142"/>
    </location>
</feature>
<evidence type="ECO:0000313" key="4">
    <source>
        <dbReference type="EMBL" id="KAK9949975.1"/>
    </source>
</evidence>